<keyword evidence="3" id="KW-1185">Reference proteome</keyword>
<reference evidence="2 3" key="1">
    <citation type="journal article" date="2020" name="ISME J.">
        <title>Uncovering the hidden diversity of litter-decomposition mechanisms in mushroom-forming fungi.</title>
        <authorList>
            <person name="Floudas D."/>
            <person name="Bentzer J."/>
            <person name="Ahren D."/>
            <person name="Johansson T."/>
            <person name="Persson P."/>
            <person name="Tunlid A."/>
        </authorList>
    </citation>
    <scope>NUCLEOTIDE SEQUENCE [LARGE SCALE GENOMIC DNA]</scope>
    <source>
        <strain evidence="2 3">CBS 291.85</strain>
    </source>
</reference>
<name>A0A8H5CMI2_9AGAR</name>
<feature type="region of interest" description="Disordered" evidence="1">
    <location>
        <begin position="111"/>
        <end position="141"/>
    </location>
</feature>
<organism evidence="2 3">
    <name type="scientific">Tetrapyrgos nigripes</name>
    <dbReference type="NCBI Taxonomy" id="182062"/>
    <lineage>
        <taxon>Eukaryota</taxon>
        <taxon>Fungi</taxon>
        <taxon>Dikarya</taxon>
        <taxon>Basidiomycota</taxon>
        <taxon>Agaricomycotina</taxon>
        <taxon>Agaricomycetes</taxon>
        <taxon>Agaricomycetidae</taxon>
        <taxon>Agaricales</taxon>
        <taxon>Marasmiineae</taxon>
        <taxon>Marasmiaceae</taxon>
        <taxon>Tetrapyrgos</taxon>
    </lineage>
</organism>
<accession>A0A8H5CMI2</accession>
<sequence>MNTGVWPLQIGQQVVITGGAEDYQVHKIRGYNAFATQIRPSFSKEGSGLTVLVHLEAQGRLQWVDFAHVRDRGTGIPLHLIPGFLPPWYPRPRGLIEPLQMRDVQFLNARVSEEQQPNRSRTPPPPPLTESELALSDPNDPWTVSEAEKQPWFMYPHLDQKVFEVTITTSNSGNTPSDCVVCIKPSVQDWLVAVNSNQKKPWVYKHPSDLVDVRISSENRISSPRCRHVIFAISGQHVGMYLLPIMGKEGMFTAFEVIHFGDQSEELGEVVEVMLDDCINTQKLPATESQRRWRNVVKNKAEELKAEKSSKSHLRFRLHPLSTCTASPIHNLVVGETSLSGSDCIPTSHTAEVGTSLDDHYSLTPTKSKEIQFQIYPLSAGGKPLNESHPSFLEQRGSDTTSGTDLDGMVSDAPQMNVSVHIDCISHGHEHPMSNMMEEPTPAPPIYQSQMEPRLQTPNPARMEHDSDNMIIHSWGIEMSLDDFMNSDGCMGPDMISHWR</sequence>
<protein>
    <submittedName>
        <fullName evidence="2">Uncharacterized protein</fullName>
    </submittedName>
</protein>
<evidence type="ECO:0000313" key="2">
    <source>
        <dbReference type="EMBL" id="KAF5343621.1"/>
    </source>
</evidence>
<dbReference type="Proteomes" id="UP000559256">
    <property type="component" value="Unassembled WGS sequence"/>
</dbReference>
<dbReference type="AlphaFoldDB" id="A0A8H5CMI2"/>
<gene>
    <name evidence="2" type="ORF">D9758_015426</name>
</gene>
<dbReference type="EMBL" id="JAACJM010000137">
    <property type="protein sequence ID" value="KAF5343621.1"/>
    <property type="molecule type" value="Genomic_DNA"/>
</dbReference>
<evidence type="ECO:0000256" key="1">
    <source>
        <dbReference type="SAM" id="MobiDB-lite"/>
    </source>
</evidence>
<evidence type="ECO:0000313" key="3">
    <source>
        <dbReference type="Proteomes" id="UP000559256"/>
    </source>
</evidence>
<proteinExistence type="predicted"/>
<comment type="caution">
    <text evidence="2">The sequence shown here is derived from an EMBL/GenBank/DDBJ whole genome shotgun (WGS) entry which is preliminary data.</text>
</comment>